<sequence>MSFHRNHPAFYCLITLAAAAAFLVLTAVGSMAEERSLSSGQTVYVPAYSHIYQGSLNRPFNLTVLLSIRNVSPIEPIIITSVEYYDDSGDLVRAMDELPVVVPPMATKEYLVAESDDTGGSGANFVVAWEAQRPVPAAHLESVMISTRSSQGISFRCPGVVIKERSK</sequence>
<proteinExistence type="predicted"/>
<protein>
    <submittedName>
        <fullName evidence="1">DUF3124 domain-containing protein</fullName>
    </submittedName>
</protein>
<dbReference type="Pfam" id="PF11322">
    <property type="entry name" value="DUF3124"/>
    <property type="match status" value="1"/>
</dbReference>
<gene>
    <name evidence="1" type="ORF">E8L03_05110</name>
</gene>
<dbReference type="RefSeq" id="WP_171266745.1">
    <property type="nucleotide sequence ID" value="NZ_CP039543.1"/>
</dbReference>
<dbReference type="Proteomes" id="UP000503251">
    <property type="component" value="Chromosome"/>
</dbReference>
<dbReference type="EMBL" id="CP039543">
    <property type="protein sequence ID" value="QJT08346.1"/>
    <property type="molecule type" value="Genomic_DNA"/>
</dbReference>
<reference evidence="1 2" key="1">
    <citation type="submission" date="2019-04" db="EMBL/GenBank/DDBJ databases">
        <title>Isolation and culture of sulfate reducing bacteria from the cold seep of the South China Sea.</title>
        <authorList>
            <person name="Sun C."/>
            <person name="Liu R."/>
        </authorList>
    </citation>
    <scope>NUCLEOTIDE SEQUENCE [LARGE SCALE GENOMIC DNA]</scope>
    <source>
        <strain evidence="1 2">CS1</strain>
    </source>
</reference>
<name>A0ABX6NDC5_9BACT</name>
<accession>A0ABX6NDC5</accession>
<evidence type="ECO:0000313" key="2">
    <source>
        <dbReference type="Proteomes" id="UP000503251"/>
    </source>
</evidence>
<evidence type="ECO:0000313" key="1">
    <source>
        <dbReference type="EMBL" id="QJT08346.1"/>
    </source>
</evidence>
<dbReference type="InterPro" id="IPR021471">
    <property type="entry name" value="DUF3124"/>
</dbReference>
<keyword evidence="2" id="KW-1185">Reference proteome</keyword>
<organism evidence="1 2">
    <name type="scientific">Oceanidesulfovibrio marinus</name>
    <dbReference type="NCBI Taxonomy" id="370038"/>
    <lineage>
        <taxon>Bacteria</taxon>
        <taxon>Pseudomonadati</taxon>
        <taxon>Thermodesulfobacteriota</taxon>
        <taxon>Desulfovibrionia</taxon>
        <taxon>Desulfovibrionales</taxon>
        <taxon>Desulfovibrionaceae</taxon>
        <taxon>Oceanidesulfovibrio</taxon>
    </lineage>
</organism>